<evidence type="ECO:0000259" key="4">
    <source>
        <dbReference type="Pfam" id="PF07804"/>
    </source>
</evidence>
<gene>
    <name evidence="5" type="ORF">DXN04_07015</name>
</gene>
<evidence type="ECO:0000256" key="3">
    <source>
        <dbReference type="ARBA" id="ARBA00022777"/>
    </source>
</evidence>
<keyword evidence="6" id="KW-1185">Reference proteome</keyword>
<dbReference type="PANTHER" id="PTHR37419:SF8">
    <property type="entry name" value="TOXIN YJJJ"/>
    <property type="match status" value="1"/>
</dbReference>
<name>A0A3E1P570_9BACT</name>
<accession>A0A3E1P570</accession>
<dbReference type="RefSeq" id="WP_116852620.1">
    <property type="nucleotide sequence ID" value="NZ_QTJV01000002.1"/>
</dbReference>
<dbReference type="OrthoDB" id="9805913at2"/>
<dbReference type="GO" id="GO:0004674">
    <property type="term" value="F:protein serine/threonine kinase activity"/>
    <property type="evidence" value="ECO:0007669"/>
    <property type="project" value="TreeGrafter"/>
</dbReference>
<evidence type="ECO:0000313" key="6">
    <source>
        <dbReference type="Proteomes" id="UP000261174"/>
    </source>
</evidence>
<sequence>MAKTDIWVYAHWKGMAQPKLIGSLSADLSKMGQQFSFKYHKDWLESAEQLLLDPEIGWYTGTQYPIEKENFGVFVDSMPDTWGRRLMQRKAAQSAREKNEHRPRLTDLDYLLQVSDFTRMGALRFKLHPDGPFLNNNNEKPIPPWAHIRELQKSAEKFEADEEVSNEWLELLIAPGSSLGGARPKANIIDEKGQLWIAKFPAKNDTIDKAAWEYLTYRLAVKAGIKMSDCKVEHVYGPFKTFLTKRFDREGADRIHFTSAMTMLGYTEQLLRDKTPSYLEIAEFIQYQGAAPVEDLHQLWRRIVFNMSVSNTDDHLRNHGFILTEAGWRLSPAYDLNPSIDKNGLALNVDLDDNALNYKLAFQVGDYFQLGQTEMTRILTEVTNVVNDWEQDAKEIGIPRAQIQQMVQAFITELI</sequence>
<comment type="similarity">
    <text evidence="1">Belongs to the HipA Ser/Thr kinase family.</text>
</comment>
<reference evidence="5 6" key="1">
    <citation type="submission" date="2018-08" db="EMBL/GenBank/DDBJ databases">
        <title>Chitinophaga sp. K20C18050901, a novel bacterium isolated from forest soil.</title>
        <authorList>
            <person name="Wang C."/>
        </authorList>
    </citation>
    <scope>NUCLEOTIDE SEQUENCE [LARGE SCALE GENOMIC DNA]</scope>
    <source>
        <strain evidence="5 6">K20C18050901</strain>
    </source>
</reference>
<keyword evidence="2" id="KW-0808">Transferase</keyword>
<dbReference type="GO" id="GO:0005829">
    <property type="term" value="C:cytosol"/>
    <property type="evidence" value="ECO:0007669"/>
    <property type="project" value="TreeGrafter"/>
</dbReference>
<dbReference type="InterPro" id="IPR052028">
    <property type="entry name" value="HipA_Ser/Thr_kinase"/>
</dbReference>
<dbReference type="EMBL" id="QTJV01000002">
    <property type="protein sequence ID" value="RFM35138.1"/>
    <property type="molecule type" value="Genomic_DNA"/>
</dbReference>
<protein>
    <submittedName>
        <fullName evidence="5">Type II toxin-antitoxin system HipA family toxin</fullName>
    </submittedName>
</protein>
<dbReference type="Proteomes" id="UP000261174">
    <property type="component" value="Unassembled WGS sequence"/>
</dbReference>
<dbReference type="PANTHER" id="PTHR37419">
    <property type="entry name" value="SERINE/THREONINE-PROTEIN KINASE TOXIN HIPA"/>
    <property type="match status" value="1"/>
</dbReference>
<comment type="caution">
    <text evidence="5">The sequence shown here is derived from an EMBL/GenBank/DDBJ whole genome shotgun (WGS) entry which is preliminary data.</text>
</comment>
<keyword evidence="3" id="KW-0418">Kinase</keyword>
<dbReference type="Gene3D" id="1.10.1070.20">
    <property type="match status" value="1"/>
</dbReference>
<proteinExistence type="inferred from homology"/>
<organism evidence="5 6">
    <name type="scientific">Chitinophaga silvisoli</name>
    <dbReference type="NCBI Taxonomy" id="2291814"/>
    <lineage>
        <taxon>Bacteria</taxon>
        <taxon>Pseudomonadati</taxon>
        <taxon>Bacteroidota</taxon>
        <taxon>Chitinophagia</taxon>
        <taxon>Chitinophagales</taxon>
        <taxon>Chitinophagaceae</taxon>
        <taxon>Chitinophaga</taxon>
    </lineage>
</organism>
<dbReference type="InterPro" id="IPR012893">
    <property type="entry name" value="HipA-like_C"/>
</dbReference>
<evidence type="ECO:0000256" key="2">
    <source>
        <dbReference type="ARBA" id="ARBA00022679"/>
    </source>
</evidence>
<dbReference type="AlphaFoldDB" id="A0A3E1P570"/>
<evidence type="ECO:0000313" key="5">
    <source>
        <dbReference type="EMBL" id="RFM35138.1"/>
    </source>
</evidence>
<evidence type="ECO:0000256" key="1">
    <source>
        <dbReference type="ARBA" id="ARBA00010164"/>
    </source>
</evidence>
<feature type="domain" description="HipA-like C-terminal" evidence="4">
    <location>
        <begin position="177"/>
        <end position="389"/>
    </location>
</feature>
<dbReference type="Pfam" id="PF07804">
    <property type="entry name" value="HipA_C"/>
    <property type="match status" value="1"/>
</dbReference>